<dbReference type="GO" id="GO:0006383">
    <property type="term" value="P:transcription by RNA polymerase III"/>
    <property type="evidence" value="ECO:0007669"/>
    <property type="project" value="InterPro"/>
</dbReference>
<accession>A0A834XFG8</accession>
<evidence type="ECO:0000313" key="4">
    <source>
        <dbReference type="EMBL" id="KAF7843409.1"/>
    </source>
</evidence>
<gene>
    <name evidence="4" type="ORF">G2W53_000314</name>
</gene>
<proteinExistence type="inferred from homology"/>
<name>A0A834XFG8_9FABA</name>
<comment type="similarity">
    <text evidence="2">Belongs to the eukaryotic RPC7 RNA polymerase subunit family.</text>
</comment>
<keyword evidence="5" id="KW-1185">Reference proteome</keyword>
<protein>
    <submittedName>
        <fullName evidence="4">DNA-directed RNA polymerase III subunit RPC7</fullName>
    </submittedName>
</protein>
<dbReference type="OrthoDB" id="1431302at2759"/>
<comment type="caution">
    <text evidence="4">The sequence shown here is derived from an EMBL/GenBank/DDBJ whole genome shotgun (WGS) entry which is preliminary data.</text>
</comment>
<keyword evidence="4" id="KW-0240">DNA-directed RNA polymerase</keyword>
<organism evidence="4 5">
    <name type="scientific">Senna tora</name>
    <dbReference type="NCBI Taxonomy" id="362788"/>
    <lineage>
        <taxon>Eukaryota</taxon>
        <taxon>Viridiplantae</taxon>
        <taxon>Streptophyta</taxon>
        <taxon>Embryophyta</taxon>
        <taxon>Tracheophyta</taxon>
        <taxon>Spermatophyta</taxon>
        <taxon>Magnoliopsida</taxon>
        <taxon>eudicotyledons</taxon>
        <taxon>Gunneridae</taxon>
        <taxon>Pentapetalae</taxon>
        <taxon>rosids</taxon>
        <taxon>fabids</taxon>
        <taxon>Fabales</taxon>
        <taxon>Fabaceae</taxon>
        <taxon>Caesalpinioideae</taxon>
        <taxon>Cassia clade</taxon>
        <taxon>Senna</taxon>
    </lineage>
</organism>
<reference evidence="4" key="1">
    <citation type="submission" date="2020-09" db="EMBL/GenBank/DDBJ databases">
        <title>Genome-Enabled Discovery of Anthraquinone Biosynthesis in Senna tora.</title>
        <authorList>
            <person name="Kang S.-H."/>
            <person name="Pandey R.P."/>
            <person name="Lee C.-M."/>
            <person name="Sim J.-S."/>
            <person name="Jeong J.-T."/>
            <person name="Choi B.-S."/>
            <person name="Jung M."/>
            <person name="Ginzburg D."/>
            <person name="Zhao K."/>
            <person name="Won S.Y."/>
            <person name="Oh T.-J."/>
            <person name="Yu Y."/>
            <person name="Kim N.-H."/>
            <person name="Lee O.R."/>
            <person name="Lee T.-H."/>
            <person name="Bashyal P."/>
            <person name="Kim T.-S."/>
            <person name="Lee W.-H."/>
            <person name="Kawkins C."/>
            <person name="Kim C.-K."/>
            <person name="Kim J.S."/>
            <person name="Ahn B.O."/>
            <person name="Rhee S.Y."/>
            <person name="Sohng J.K."/>
        </authorList>
    </citation>
    <scope>NUCLEOTIDE SEQUENCE</scope>
    <source>
        <tissue evidence="4">Leaf</tissue>
    </source>
</reference>
<evidence type="ECO:0000313" key="5">
    <source>
        <dbReference type="Proteomes" id="UP000634136"/>
    </source>
</evidence>
<dbReference type="PANTHER" id="PTHR15367">
    <property type="entry name" value="DNA-DIRECTED RNA POLYMERASE III"/>
    <property type="match status" value="1"/>
</dbReference>
<evidence type="ECO:0000256" key="2">
    <source>
        <dbReference type="ARBA" id="ARBA00008352"/>
    </source>
</evidence>
<dbReference type="InterPro" id="IPR024661">
    <property type="entry name" value="RNA_pol_III_Rpc31"/>
</dbReference>
<dbReference type="PANTHER" id="PTHR15367:SF2">
    <property type="entry name" value="DNA-DIRECTED RNA POLYMERASE III SUBUNIT"/>
    <property type="match status" value="1"/>
</dbReference>
<dbReference type="EMBL" id="JAAIUW010000001">
    <property type="protein sequence ID" value="KAF7843409.1"/>
    <property type="molecule type" value="Genomic_DNA"/>
</dbReference>
<dbReference type="AlphaFoldDB" id="A0A834XFG8"/>
<dbReference type="Proteomes" id="UP000634136">
    <property type="component" value="Unassembled WGS sequence"/>
</dbReference>
<evidence type="ECO:0000256" key="3">
    <source>
        <dbReference type="ARBA" id="ARBA00023242"/>
    </source>
</evidence>
<evidence type="ECO:0000256" key="1">
    <source>
        <dbReference type="ARBA" id="ARBA00004123"/>
    </source>
</evidence>
<sequence>MSEFRASCIESLRLFVVSRRRRLFGVPIESSSLPVEASPLVHCCTSGDRRRCFSTLTTSQVSSKGDNVVSKLKKNFQSSKSIAILTRQKMAYRGRGRGRGFGGWGGGHSFAKQEPFVLFPEDVVLPNAKVDDIDISMKRLLNWNNKLQNYWKASPYHLEDTSSKKSQSLDVEKFSDKRKTVFTRDSLSQVLVFNDFPKELIQGTTRGMPKRKKFRWNPESDLKTLDLFEQLEKKAQIPYYIWRQFIIYCYWDSL</sequence>
<dbReference type="GO" id="GO:0005666">
    <property type="term" value="C:RNA polymerase III complex"/>
    <property type="evidence" value="ECO:0007669"/>
    <property type="project" value="TreeGrafter"/>
</dbReference>
<keyword evidence="3" id="KW-0539">Nucleus</keyword>
<comment type="subcellular location">
    <subcellularLocation>
        <location evidence="1">Nucleus</location>
    </subcellularLocation>
</comment>
<keyword evidence="4" id="KW-0804">Transcription</keyword>